<accession>N9T4C5</accession>
<organism evidence="2 3">
    <name type="scientific">Acinetobacter higginsii</name>
    <dbReference type="NCBI Taxonomy" id="70347"/>
    <lineage>
        <taxon>Bacteria</taxon>
        <taxon>Pseudomonadati</taxon>
        <taxon>Pseudomonadota</taxon>
        <taxon>Gammaproteobacteria</taxon>
        <taxon>Moraxellales</taxon>
        <taxon>Moraxellaceae</taxon>
        <taxon>Acinetobacter</taxon>
    </lineage>
</organism>
<dbReference type="Proteomes" id="UP000013084">
    <property type="component" value="Unassembled WGS sequence"/>
</dbReference>
<dbReference type="HOGENOM" id="CLU_433224_0_0_6"/>
<feature type="transmembrane region" description="Helical" evidence="1">
    <location>
        <begin position="453"/>
        <end position="474"/>
    </location>
</feature>
<name>N9T4C5_9GAMM</name>
<feature type="transmembrane region" description="Helical" evidence="1">
    <location>
        <begin position="574"/>
        <end position="592"/>
    </location>
</feature>
<evidence type="ECO:0000256" key="1">
    <source>
        <dbReference type="SAM" id="Phobius"/>
    </source>
</evidence>
<keyword evidence="1" id="KW-0812">Transmembrane</keyword>
<sequence>MSYSAKFIVRYRHQSGHWANFDGAKYRIVSSNGKVLHDGLTTNSDGETIVVQTFKKELIRIELFNLKKNEYELPADEVRNCSVETKERMATGVVNVVKGYFQVKFKSPHGINLEKNIKYSFEFKPTGYKSVSTSLWGLNNGLTKSYDTDGPGMLEGGYPRLIKSHFKKLFEDTNPLVRIHLTVNKAGDKVATSFSQRVIPLGSKFEHREIDLGKVFWEDKTQDASKNSQTIANRLKDYRKVVLNIIKQAGVTYVVERLDKGEIIAPSLQPQNAITWQDGREVTIQIPKKFKGTLIIRNLKNKNLIGKINVGKFGNENEPIIFGINKFALPKKSEASGTKKLKEDAKQGANDIGRQKEEFFTYMISTNCKDQVFKNNYDLDDLRKCSDREFSIIVNAIFTNFVWDNGVVPIFASISSGSKDIANNVYSQAMRDQYIDKYLIPFFRNIGVAAKDILIAIKIRNGSVMIFFLGLAHLRYQMNMTAIRQFNKKIVMNSIPVKEPITWKSIKAGAIVGVVITSTSEIIEYFSTDSMHRDFTNLLATLTGIAIKAIVGTVITTLLTSAALAFFVGATAPFLAVVGVGLVIGFVIGFMLDSLDSYYLNMTGTIKDVFNRVQNNISNCAKFLIEAISKASGINYTVPSWILN</sequence>
<reference evidence="2 3" key="1">
    <citation type="submission" date="2013-02" db="EMBL/GenBank/DDBJ databases">
        <title>The Genome Sequence of Acinetobacter sp. CIP 70.18.</title>
        <authorList>
            <consortium name="The Broad Institute Genome Sequencing Platform"/>
            <consortium name="The Broad Institute Genome Sequencing Center for Infectious Disease"/>
            <person name="Cerqueira G."/>
            <person name="Feldgarden M."/>
            <person name="Courvalin P."/>
            <person name="Perichon B."/>
            <person name="Grillot-Courvalin C."/>
            <person name="Clermont D."/>
            <person name="Rocha E."/>
            <person name="Yoon E.-J."/>
            <person name="Nemec A."/>
            <person name="Walker B."/>
            <person name="Young S.K."/>
            <person name="Zeng Q."/>
            <person name="Gargeya S."/>
            <person name="Fitzgerald M."/>
            <person name="Haas B."/>
            <person name="Abouelleil A."/>
            <person name="Alvarado L."/>
            <person name="Arachchi H.M."/>
            <person name="Berlin A.M."/>
            <person name="Chapman S.B."/>
            <person name="Dewar J."/>
            <person name="Goldberg J."/>
            <person name="Griggs A."/>
            <person name="Gujja S."/>
            <person name="Hansen M."/>
            <person name="Howarth C."/>
            <person name="Imamovic A."/>
            <person name="Larimer J."/>
            <person name="McCowan C."/>
            <person name="Murphy C."/>
            <person name="Neiman D."/>
            <person name="Pearson M."/>
            <person name="Priest M."/>
            <person name="Roberts A."/>
            <person name="Saif S."/>
            <person name="Shea T."/>
            <person name="Sisk P."/>
            <person name="Sykes S."/>
            <person name="Wortman J."/>
            <person name="Nusbaum C."/>
            <person name="Birren B."/>
        </authorList>
    </citation>
    <scope>NUCLEOTIDE SEQUENCE [LARGE SCALE GENOMIC DNA]</scope>
    <source>
        <strain evidence="2 3">CIP 70.18</strain>
    </source>
</reference>
<comment type="caution">
    <text evidence="2">The sequence shown here is derived from an EMBL/GenBank/DDBJ whole genome shotgun (WGS) entry which is preliminary data.</text>
</comment>
<keyword evidence="1" id="KW-1133">Transmembrane helix</keyword>
<dbReference type="RefSeq" id="WP_005204432.1">
    <property type="nucleotide sequence ID" value="NZ_KB850072.1"/>
</dbReference>
<evidence type="ECO:0000313" key="2">
    <source>
        <dbReference type="EMBL" id="ENX58522.1"/>
    </source>
</evidence>
<dbReference type="PATRIC" id="fig|1217700.3.peg.2845"/>
<gene>
    <name evidence="2" type="ORF">F902_02923</name>
</gene>
<evidence type="ECO:0000313" key="3">
    <source>
        <dbReference type="Proteomes" id="UP000013084"/>
    </source>
</evidence>
<feature type="transmembrane region" description="Helical" evidence="1">
    <location>
        <begin position="538"/>
        <end position="568"/>
    </location>
</feature>
<dbReference type="EMBL" id="APRN01000036">
    <property type="protein sequence ID" value="ENX58522.1"/>
    <property type="molecule type" value="Genomic_DNA"/>
</dbReference>
<keyword evidence="3" id="KW-1185">Reference proteome</keyword>
<protein>
    <submittedName>
        <fullName evidence="2">Uncharacterized protein</fullName>
    </submittedName>
</protein>
<proteinExistence type="predicted"/>
<dbReference type="OrthoDB" id="10021535at2"/>
<dbReference type="AlphaFoldDB" id="N9T4C5"/>
<keyword evidence="1" id="KW-0472">Membrane</keyword>